<evidence type="ECO:0000313" key="2">
    <source>
        <dbReference type="EMBL" id="KAK0647072.1"/>
    </source>
</evidence>
<name>A0AA39Y6Q9_9PEZI</name>
<evidence type="ECO:0000313" key="3">
    <source>
        <dbReference type="Proteomes" id="UP001174936"/>
    </source>
</evidence>
<dbReference type="EMBL" id="JAULSV010000004">
    <property type="protein sequence ID" value="KAK0647072.1"/>
    <property type="molecule type" value="Genomic_DNA"/>
</dbReference>
<reference evidence="2" key="1">
    <citation type="submission" date="2023-06" db="EMBL/GenBank/DDBJ databases">
        <title>Genome-scale phylogeny and comparative genomics of the fungal order Sordariales.</title>
        <authorList>
            <consortium name="Lawrence Berkeley National Laboratory"/>
            <person name="Hensen N."/>
            <person name="Bonometti L."/>
            <person name="Westerberg I."/>
            <person name="Brannstrom I.O."/>
            <person name="Guillou S."/>
            <person name="Cros-Aarteil S."/>
            <person name="Calhoun S."/>
            <person name="Haridas S."/>
            <person name="Kuo A."/>
            <person name="Mondo S."/>
            <person name="Pangilinan J."/>
            <person name="Riley R."/>
            <person name="Labutti K."/>
            <person name="Andreopoulos B."/>
            <person name="Lipzen A."/>
            <person name="Chen C."/>
            <person name="Yanf M."/>
            <person name="Daum C."/>
            <person name="Ng V."/>
            <person name="Clum A."/>
            <person name="Steindorff A."/>
            <person name="Ohm R."/>
            <person name="Martin F."/>
            <person name="Silar P."/>
            <person name="Natvig D."/>
            <person name="Lalanne C."/>
            <person name="Gautier V."/>
            <person name="Ament-Velasquez S.L."/>
            <person name="Kruys A."/>
            <person name="Hutchinson M.I."/>
            <person name="Powell A.J."/>
            <person name="Barry K."/>
            <person name="Miller A.N."/>
            <person name="Grigoriev I.V."/>
            <person name="Debuchy R."/>
            <person name="Gladieux P."/>
            <person name="Thoren M.H."/>
            <person name="Johannesson H."/>
        </authorList>
    </citation>
    <scope>NUCLEOTIDE SEQUENCE</scope>
    <source>
        <strain evidence="2">SMH2532-1</strain>
    </source>
</reference>
<keyword evidence="3" id="KW-1185">Reference proteome</keyword>
<comment type="caution">
    <text evidence="2">The sequence shown here is derived from an EMBL/GenBank/DDBJ whole genome shotgun (WGS) entry which is preliminary data.</text>
</comment>
<protein>
    <recommendedName>
        <fullName evidence="4">C2H2-type domain-containing protein</fullName>
    </recommendedName>
</protein>
<keyword evidence="1" id="KW-0812">Transmembrane</keyword>
<keyword evidence="1" id="KW-0472">Membrane</keyword>
<dbReference type="PANTHER" id="PTHR38167">
    <property type="entry name" value="C2H2-TYPE DOMAIN-CONTAINING PROTEIN"/>
    <property type="match status" value="1"/>
</dbReference>
<organism evidence="2 3">
    <name type="scientific">Cercophora newfieldiana</name>
    <dbReference type="NCBI Taxonomy" id="92897"/>
    <lineage>
        <taxon>Eukaryota</taxon>
        <taxon>Fungi</taxon>
        <taxon>Dikarya</taxon>
        <taxon>Ascomycota</taxon>
        <taxon>Pezizomycotina</taxon>
        <taxon>Sordariomycetes</taxon>
        <taxon>Sordariomycetidae</taxon>
        <taxon>Sordariales</taxon>
        <taxon>Lasiosphaeriaceae</taxon>
        <taxon>Cercophora</taxon>
    </lineage>
</organism>
<proteinExistence type="predicted"/>
<dbReference type="AlphaFoldDB" id="A0AA39Y6Q9"/>
<evidence type="ECO:0008006" key="4">
    <source>
        <dbReference type="Google" id="ProtNLM"/>
    </source>
</evidence>
<gene>
    <name evidence="2" type="ORF">B0T16DRAFT_458935</name>
</gene>
<accession>A0AA39Y6Q9</accession>
<feature type="transmembrane region" description="Helical" evidence="1">
    <location>
        <begin position="20"/>
        <end position="47"/>
    </location>
</feature>
<dbReference type="Proteomes" id="UP001174936">
    <property type="component" value="Unassembled WGS sequence"/>
</dbReference>
<sequence>MTQGTVQDNRGSWLWLRPRVFVLGVAVGLIVFIALLLLIFLIFLIFLAMINMDPDYAVWSIITLETHPQVNAAKRKADDVGSNDKGVSDDPKRVKLADYTRQCVRCNKKFQESEDAPNDCFYHPGEVEANMGHEFWGEMDDYMESEDMKDFWEDCPAAFWFSCCYQDGTTKGCKQGRHQAVDDEQGQMGLLGTKETIADNKTAVVEISDEEDGGSTGNKPK</sequence>
<keyword evidence="1" id="KW-1133">Transmembrane helix</keyword>
<evidence type="ECO:0000256" key="1">
    <source>
        <dbReference type="SAM" id="Phobius"/>
    </source>
</evidence>
<dbReference type="PANTHER" id="PTHR38167:SF1">
    <property type="entry name" value="C2H2-TYPE DOMAIN-CONTAINING PROTEIN"/>
    <property type="match status" value="1"/>
</dbReference>